<evidence type="ECO:0000313" key="5">
    <source>
        <dbReference type="Proteomes" id="UP000325313"/>
    </source>
</evidence>
<evidence type="ECO:0000313" key="4">
    <source>
        <dbReference type="Proteomes" id="UP000324748"/>
    </source>
</evidence>
<dbReference type="Proteomes" id="UP000325313">
    <property type="component" value="Unassembled WGS sequence"/>
</dbReference>
<reference evidence="4 5" key="1">
    <citation type="submission" date="2019-05" db="EMBL/GenBank/DDBJ databases">
        <title>Emergence of the Ug99 lineage of the wheat stem rust pathogen through somatic hybridization.</title>
        <authorList>
            <person name="Li F."/>
            <person name="Upadhyaya N.M."/>
            <person name="Sperschneider J."/>
            <person name="Matny O."/>
            <person name="Nguyen-Phuc H."/>
            <person name="Mago R."/>
            <person name="Raley C."/>
            <person name="Miller M.E."/>
            <person name="Silverstein K.A.T."/>
            <person name="Henningsen E."/>
            <person name="Hirsch C.D."/>
            <person name="Visser B."/>
            <person name="Pretorius Z.A."/>
            <person name="Steffenson B.J."/>
            <person name="Schwessinger B."/>
            <person name="Dodds P.N."/>
            <person name="Figueroa M."/>
        </authorList>
    </citation>
    <scope>NUCLEOTIDE SEQUENCE [LARGE SCALE GENOMIC DNA]</scope>
    <source>
        <strain evidence="3">21-0</strain>
        <strain evidence="2 5">Ug99</strain>
    </source>
</reference>
<keyword evidence="4" id="KW-1185">Reference proteome</keyword>
<feature type="region of interest" description="Disordered" evidence="1">
    <location>
        <begin position="163"/>
        <end position="190"/>
    </location>
</feature>
<feature type="region of interest" description="Disordered" evidence="1">
    <location>
        <begin position="1"/>
        <end position="22"/>
    </location>
</feature>
<comment type="caution">
    <text evidence="2">The sequence shown here is derived from an EMBL/GenBank/DDBJ whole genome shotgun (WGS) entry which is preliminary data.</text>
</comment>
<accession>A0A5B0LVE0</accession>
<protein>
    <submittedName>
        <fullName evidence="2">Uncharacterized protein</fullName>
    </submittedName>
</protein>
<feature type="compositionally biased region" description="Polar residues" evidence="1">
    <location>
        <begin position="12"/>
        <end position="22"/>
    </location>
</feature>
<gene>
    <name evidence="3" type="ORF">PGT21_026818</name>
    <name evidence="2" type="ORF">PGTUg99_011244</name>
</gene>
<dbReference type="EMBL" id="VSWC01000041">
    <property type="protein sequence ID" value="KAA1104558.1"/>
    <property type="molecule type" value="Genomic_DNA"/>
</dbReference>
<evidence type="ECO:0000313" key="2">
    <source>
        <dbReference type="EMBL" id="KAA1068381.1"/>
    </source>
</evidence>
<sequence length="190" mass="21350">MFGERKPPGTLHNHSSLVQQQRAPIHETWRKPHLASPPRSLNRVPKTLHLGTALPAIRTQGAAAHTAGPQIESLFAPCPPPSKSLLHLYIASTMDRRTILQNMISLQSSDRIPHSETTSPSLTRSEDLSVFIRNYRAMRDAHRHLSLRNDLIAHLWTRKGQLEGEISEEKEETLPYPNGSSEMGEEPHSE</sequence>
<dbReference type="Proteomes" id="UP000324748">
    <property type="component" value="Unassembled WGS sequence"/>
</dbReference>
<evidence type="ECO:0000256" key="1">
    <source>
        <dbReference type="SAM" id="MobiDB-lite"/>
    </source>
</evidence>
<name>A0A5B0LVE0_PUCGR</name>
<proteinExistence type="predicted"/>
<organism evidence="2 5">
    <name type="scientific">Puccinia graminis f. sp. tritici</name>
    <dbReference type="NCBI Taxonomy" id="56615"/>
    <lineage>
        <taxon>Eukaryota</taxon>
        <taxon>Fungi</taxon>
        <taxon>Dikarya</taxon>
        <taxon>Basidiomycota</taxon>
        <taxon>Pucciniomycotina</taxon>
        <taxon>Pucciniomycetes</taxon>
        <taxon>Pucciniales</taxon>
        <taxon>Pucciniaceae</taxon>
        <taxon>Puccinia</taxon>
    </lineage>
</organism>
<evidence type="ECO:0000313" key="3">
    <source>
        <dbReference type="EMBL" id="KAA1104558.1"/>
    </source>
</evidence>
<dbReference type="EMBL" id="VDEP01000505">
    <property type="protein sequence ID" value="KAA1068381.1"/>
    <property type="molecule type" value="Genomic_DNA"/>
</dbReference>
<dbReference type="AlphaFoldDB" id="A0A5B0LVE0"/>